<evidence type="ECO:0000313" key="2">
    <source>
        <dbReference type="EMBL" id="SBT86094.1"/>
    </source>
</evidence>
<accession>A0A1D3JI55</accession>
<dbReference type="InterPro" id="IPR022139">
    <property type="entry name" value="Fam-L/Fam-M-like_plasmodium"/>
</dbReference>
<dbReference type="EMBL" id="FLRL01000046">
    <property type="protein sequence ID" value="SBT86094.1"/>
    <property type="molecule type" value="Genomic_DNA"/>
</dbReference>
<keyword evidence="1" id="KW-0812">Transmembrane</keyword>
<proteinExistence type="predicted"/>
<dbReference type="AlphaFoldDB" id="A0A1D3JI55"/>
<feature type="transmembrane region" description="Helical" evidence="1">
    <location>
        <begin position="6"/>
        <end position="28"/>
    </location>
</feature>
<sequence length="283" mass="33087">MEEKINSMLFVKITTLIVLSWICYIYIYTSTKKNSLDKCYSYCKKLYSRNYRLVAQYNEDKDSVFVCLNENVPNGVNYKRDIANNEKLVVEKEKKLNRRFSRNVRCHKKNMKNKSCVFGTKKYSRLEKKIFKELDYTDFLKNSRTISEKTYNKIMRKKYGLRLALPVIVILLLSTSLILDFGGFGLIGALIKTLNAITTGWLESLHIALKGSFLCDFLKSVGKGVKSTSMQKSGNPDHYYVTGFFGIFIYLIPFIVIGVTIILWVIYYHKKVKKYEKIKFMKR</sequence>
<keyword evidence="1" id="KW-1133">Transmembrane helix</keyword>
<feature type="transmembrane region" description="Helical" evidence="1">
    <location>
        <begin position="239"/>
        <end position="267"/>
    </location>
</feature>
<dbReference type="GeneID" id="39865697"/>
<dbReference type="Pfam" id="PF12420">
    <property type="entry name" value="DUF3671"/>
    <property type="match status" value="1"/>
</dbReference>
<dbReference type="RefSeq" id="XP_028859306.1">
    <property type="nucleotide sequence ID" value="XM_029007088.1"/>
</dbReference>
<name>A0A1D3JI55_PLAMA</name>
<evidence type="ECO:0000256" key="1">
    <source>
        <dbReference type="SAM" id="Phobius"/>
    </source>
</evidence>
<feature type="transmembrane region" description="Helical" evidence="1">
    <location>
        <begin position="163"/>
        <end position="191"/>
    </location>
</feature>
<keyword evidence="1" id="KW-0472">Membrane</keyword>
<dbReference type="OrthoDB" id="10672143at2759"/>
<dbReference type="VEuPathDB" id="PlasmoDB:PmUG01_00023900"/>
<protein>
    <submittedName>
        <fullName evidence="2">Fam-l protein</fullName>
    </submittedName>
</protein>
<gene>
    <name evidence="2" type="primary">PmUG01_00023900</name>
    <name evidence="2" type="ORF">PMUG01_00023900</name>
</gene>
<dbReference type="KEGG" id="pmal:PMUG01_00023900"/>
<evidence type="ECO:0000313" key="3">
    <source>
        <dbReference type="Proteomes" id="UP000219813"/>
    </source>
</evidence>
<reference evidence="2 3" key="1">
    <citation type="submission" date="2016-06" db="EMBL/GenBank/DDBJ databases">
        <authorList>
            <consortium name="Pathogen Informatics"/>
        </authorList>
    </citation>
    <scope>NUCLEOTIDE SEQUENCE [LARGE SCALE GENOMIC DNA]</scope>
</reference>
<keyword evidence="3" id="KW-1185">Reference proteome</keyword>
<dbReference type="Proteomes" id="UP000219813">
    <property type="component" value="Unassembled WGS sequence"/>
</dbReference>
<organism evidence="2 3">
    <name type="scientific">Plasmodium malariae</name>
    <dbReference type="NCBI Taxonomy" id="5858"/>
    <lineage>
        <taxon>Eukaryota</taxon>
        <taxon>Sar</taxon>
        <taxon>Alveolata</taxon>
        <taxon>Apicomplexa</taxon>
        <taxon>Aconoidasida</taxon>
        <taxon>Haemosporida</taxon>
        <taxon>Plasmodiidae</taxon>
        <taxon>Plasmodium</taxon>
        <taxon>Plasmodium (Plasmodium)</taxon>
    </lineage>
</organism>